<keyword evidence="7" id="KW-1185">Reference proteome</keyword>
<dbReference type="AlphaFoldDB" id="A0A5C6CEP3"/>
<dbReference type="CDD" id="cd05242">
    <property type="entry name" value="SDR_a8"/>
    <property type="match status" value="1"/>
</dbReference>
<evidence type="ECO:0000313" key="7">
    <source>
        <dbReference type="Proteomes" id="UP000316304"/>
    </source>
</evidence>
<dbReference type="Proteomes" id="UP000316304">
    <property type="component" value="Unassembled WGS sequence"/>
</dbReference>
<dbReference type="InterPro" id="IPR010099">
    <property type="entry name" value="SDR39U1"/>
</dbReference>
<evidence type="ECO:0000259" key="4">
    <source>
        <dbReference type="Pfam" id="PF03364"/>
    </source>
</evidence>
<dbReference type="Pfam" id="PF08338">
    <property type="entry name" value="DUF1731"/>
    <property type="match status" value="1"/>
</dbReference>
<evidence type="ECO:0000259" key="5">
    <source>
        <dbReference type="Pfam" id="PF08338"/>
    </source>
</evidence>
<evidence type="ECO:0000259" key="3">
    <source>
        <dbReference type="Pfam" id="PF01370"/>
    </source>
</evidence>
<dbReference type="InterPro" id="IPR013549">
    <property type="entry name" value="DUF1731"/>
</dbReference>
<comment type="similarity">
    <text evidence="2">Belongs to the NAD(P)-dependent epimerase/dehydratase family. SDR39U1 subfamily.</text>
</comment>
<evidence type="ECO:0000256" key="2">
    <source>
        <dbReference type="ARBA" id="ARBA00009353"/>
    </source>
</evidence>
<dbReference type="RefSeq" id="WP_146594866.1">
    <property type="nucleotide sequence ID" value="NZ_SJPT01000004.1"/>
</dbReference>
<dbReference type="InterPro" id="IPR036291">
    <property type="entry name" value="NAD(P)-bd_dom_sf"/>
</dbReference>
<feature type="domain" description="Coenzyme Q-binding protein COQ10 START" evidence="4">
    <location>
        <begin position="14"/>
        <end position="142"/>
    </location>
</feature>
<dbReference type="InterPro" id="IPR023393">
    <property type="entry name" value="START-like_dom_sf"/>
</dbReference>
<comment type="caution">
    <text evidence="6">The sequence shown here is derived from an EMBL/GenBank/DDBJ whole genome shotgun (WGS) entry which is preliminary data.</text>
</comment>
<dbReference type="PANTHER" id="PTHR11092">
    <property type="entry name" value="SUGAR NUCLEOTIDE EPIMERASE RELATED"/>
    <property type="match status" value="1"/>
</dbReference>
<dbReference type="Gene3D" id="3.40.50.720">
    <property type="entry name" value="NAD(P)-binding Rossmann-like Domain"/>
    <property type="match status" value="1"/>
</dbReference>
<protein>
    <submittedName>
        <fullName evidence="6">Epimerase family protein</fullName>
    </submittedName>
</protein>
<feature type="domain" description="DUF1731" evidence="5">
    <location>
        <begin position="408"/>
        <end position="453"/>
    </location>
</feature>
<evidence type="ECO:0000313" key="6">
    <source>
        <dbReference type="EMBL" id="TWU23080.1"/>
    </source>
</evidence>
<organism evidence="6 7">
    <name type="scientific">Novipirellula galeiformis</name>
    <dbReference type="NCBI Taxonomy" id="2528004"/>
    <lineage>
        <taxon>Bacteria</taxon>
        <taxon>Pseudomonadati</taxon>
        <taxon>Planctomycetota</taxon>
        <taxon>Planctomycetia</taxon>
        <taxon>Pirellulales</taxon>
        <taxon>Pirellulaceae</taxon>
        <taxon>Novipirellula</taxon>
    </lineage>
</organism>
<dbReference type="Pfam" id="PF01370">
    <property type="entry name" value="Epimerase"/>
    <property type="match status" value="1"/>
</dbReference>
<dbReference type="EMBL" id="SJPT01000004">
    <property type="protein sequence ID" value="TWU23080.1"/>
    <property type="molecule type" value="Genomic_DNA"/>
</dbReference>
<dbReference type="CDD" id="cd07820">
    <property type="entry name" value="SRPBCC_3"/>
    <property type="match status" value="1"/>
</dbReference>
<name>A0A5C6CEP3_9BACT</name>
<feature type="domain" description="NAD-dependent epimerase/dehydratase" evidence="3">
    <location>
        <begin position="168"/>
        <end position="283"/>
    </location>
</feature>
<sequence>MSQKHRYQVTTPLAVTVEDAFAYHQRRGALQRLIPPWESVAIESSDDSLSVGSRVVLTAKIAGLPLRWVAEHTEYDPPHRFADTQVSGPFASWDHQHEFRNLDPTASGNLSSLTDTVEYQLPAGALGNGVGNAMARKKLESMFAYRHRITSDDLQLMSRYRSSHLQVAISGSSGLVGSHLDNLLTLLGHQTVPIVRSPGDPRAIAAWDSPSEVEKFNHVDVVVHLAGKSIAGSRWSDKVKQEIRDSRVIKTRQLCESLAKLEQKPKVLICASATGIYGDRGDEVLSESSTDGDTFLAGVGAEWEAACQPAVDAGIRVVHARFGLILSAAGGALEQMLLPAKCLGGKLGSGKQWWSWIALDDVLGAIYHCICRDEVSGPVNFVSPDPITNAGFAKTLGQVLNRPAMFPAPAFALRLALGEMADALLLSSARVVPEVLKQSGYSFRFVELDAALRYSLGFERLRSETE</sequence>
<dbReference type="SUPFAM" id="SSF51735">
    <property type="entry name" value="NAD(P)-binding Rossmann-fold domains"/>
    <property type="match status" value="1"/>
</dbReference>
<evidence type="ECO:0000256" key="1">
    <source>
        <dbReference type="ARBA" id="ARBA00008918"/>
    </source>
</evidence>
<dbReference type="Gene3D" id="3.30.530.20">
    <property type="match status" value="1"/>
</dbReference>
<dbReference type="NCBIfam" id="TIGR01777">
    <property type="entry name" value="yfcH"/>
    <property type="match status" value="1"/>
</dbReference>
<reference evidence="6 7" key="1">
    <citation type="submission" date="2019-02" db="EMBL/GenBank/DDBJ databases">
        <title>Deep-cultivation of Planctomycetes and their phenomic and genomic characterization uncovers novel biology.</title>
        <authorList>
            <person name="Wiegand S."/>
            <person name="Jogler M."/>
            <person name="Boedeker C."/>
            <person name="Pinto D."/>
            <person name="Vollmers J."/>
            <person name="Rivas-Marin E."/>
            <person name="Kohn T."/>
            <person name="Peeters S.H."/>
            <person name="Heuer A."/>
            <person name="Rast P."/>
            <person name="Oberbeckmann S."/>
            <person name="Bunk B."/>
            <person name="Jeske O."/>
            <person name="Meyerdierks A."/>
            <person name="Storesund J.E."/>
            <person name="Kallscheuer N."/>
            <person name="Luecker S."/>
            <person name="Lage O.M."/>
            <person name="Pohl T."/>
            <person name="Merkel B.J."/>
            <person name="Hornburger P."/>
            <person name="Mueller R.-W."/>
            <person name="Bruemmer F."/>
            <person name="Labrenz M."/>
            <person name="Spormann A.M."/>
            <person name="Op Den Camp H."/>
            <person name="Overmann J."/>
            <person name="Amann R."/>
            <person name="Jetten M.S.M."/>
            <person name="Mascher T."/>
            <person name="Medema M.H."/>
            <person name="Devos D.P."/>
            <person name="Kaster A.-K."/>
            <person name="Ovreas L."/>
            <person name="Rohde M."/>
            <person name="Galperin M.Y."/>
            <person name="Jogler C."/>
        </authorList>
    </citation>
    <scope>NUCLEOTIDE SEQUENCE [LARGE SCALE GENOMIC DNA]</scope>
    <source>
        <strain evidence="6 7">Pla52o</strain>
    </source>
</reference>
<dbReference type="OrthoDB" id="9801773at2"/>
<dbReference type="PANTHER" id="PTHR11092:SF0">
    <property type="entry name" value="EPIMERASE FAMILY PROTEIN SDR39U1"/>
    <property type="match status" value="1"/>
</dbReference>
<comment type="similarity">
    <text evidence="1">Belongs to the ribosome association toxin RatA family.</text>
</comment>
<gene>
    <name evidence="6" type="ORF">Pla52o_26140</name>
</gene>
<accession>A0A5C6CEP3</accession>
<dbReference type="InterPro" id="IPR001509">
    <property type="entry name" value="Epimerase_deHydtase"/>
</dbReference>
<dbReference type="SUPFAM" id="SSF55961">
    <property type="entry name" value="Bet v1-like"/>
    <property type="match status" value="1"/>
</dbReference>
<dbReference type="InterPro" id="IPR005031">
    <property type="entry name" value="COQ10_START"/>
</dbReference>
<proteinExistence type="inferred from homology"/>
<dbReference type="Pfam" id="PF03364">
    <property type="entry name" value="Polyketide_cyc"/>
    <property type="match status" value="1"/>
</dbReference>